<evidence type="ECO:0000313" key="4">
    <source>
        <dbReference type="Proteomes" id="UP000250043"/>
    </source>
</evidence>
<evidence type="ECO:0000256" key="1">
    <source>
        <dbReference type="SAM" id="MobiDB-lite"/>
    </source>
</evidence>
<feature type="transmembrane region" description="Helical" evidence="2">
    <location>
        <begin position="178"/>
        <end position="200"/>
    </location>
</feature>
<keyword evidence="4" id="KW-1185">Reference proteome</keyword>
<feature type="transmembrane region" description="Helical" evidence="2">
    <location>
        <begin position="82"/>
        <end position="106"/>
    </location>
</feature>
<reference evidence="3 4" key="1">
    <citation type="submission" date="2016-07" db="EMBL/GenBank/DDBJ databases">
        <title>Draft genome of the white-rot fungus Obba rivulosa 3A-2.</title>
        <authorList>
            <consortium name="DOE Joint Genome Institute"/>
            <person name="Miettinen O."/>
            <person name="Riley R."/>
            <person name="Acob R."/>
            <person name="Barry K."/>
            <person name="Cullen D."/>
            <person name="De Vries R."/>
            <person name="Hainaut M."/>
            <person name="Hatakka A."/>
            <person name="Henrissat B."/>
            <person name="Hilden K."/>
            <person name="Kuo R."/>
            <person name="Labutti K."/>
            <person name="Lipzen A."/>
            <person name="Makela M.R."/>
            <person name="Sandor L."/>
            <person name="Spatafora J.W."/>
            <person name="Grigoriev I.V."/>
            <person name="Hibbett D.S."/>
        </authorList>
    </citation>
    <scope>NUCLEOTIDE SEQUENCE [LARGE SCALE GENOMIC DNA]</scope>
    <source>
        <strain evidence="3 4">3A-2</strain>
    </source>
</reference>
<feature type="transmembrane region" description="Helical" evidence="2">
    <location>
        <begin position="250"/>
        <end position="274"/>
    </location>
</feature>
<dbReference type="OrthoDB" id="2745223at2759"/>
<gene>
    <name evidence="3" type="ORF">OBBRIDRAFT_363520</name>
</gene>
<evidence type="ECO:0000256" key="2">
    <source>
        <dbReference type="SAM" id="Phobius"/>
    </source>
</evidence>
<feature type="transmembrane region" description="Helical" evidence="2">
    <location>
        <begin position="6"/>
        <end position="26"/>
    </location>
</feature>
<feature type="transmembrane region" description="Helical" evidence="2">
    <location>
        <begin position="127"/>
        <end position="147"/>
    </location>
</feature>
<feature type="transmembrane region" description="Helical" evidence="2">
    <location>
        <begin position="33"/>
        <end position="55"/>
    </location>
</feature>
<sequence>MPAAALRIAVIVIEAVGIVLLALLLATPARKHAIVDALVLTSILRSLLDVIPPILREAMPGRFANLESHMSLLRFCIADQVIVRYLTVVKAAFIVDFTLPVLYLAFMHREKRKHLGPVQTCQFYRRTIVTFCAVPFVWALPVLLVPLRTLARNPFMLQPSFYAIHCIIVDDAFQIVSIVLTMVPMTMALIASIAIIVFLWKSCNLPILSQTLGVLDIVRIYRFGALCLTIVISAVLYCAVLANWAEQHDFNYTIMSVSIVWEAICPCIIFLIFFAQQEVYDIWRDYCLRLLRCQPQRSCHGPSTAPDGLDTSVDSSEECQRDAKLPPVTTNAANIRSGQISVQNPDNSLSIPPRSNVIHSPPSRPTLPGQILYFDQSTFSQPMVYPSQLVPYPPHRPRPLSQAPILSLTPPPRPIRSRSQSPAEPTREPAFTHMPSLTAFGGRGSSENASKSSMVTGDDLPEQEAVARRGGSQSREGSRPLTASSSRTFGDSSSIVAPSYVTADL</sequence>
<feature type="region of interest" description="Disordered" evidence="1">
    <location>
        <begin position="297"/>
        <end position="365"/>
    </location>
</feature>
<feature type="compositionally biased region" description="Polar residues" evidence="1">
    <location>
        <begin position="328"/>
        <end position="350"/>
    </location>
</feature>
<evidence type="ECO:0000313" key="3">
    <source>
        <dbReference type="EMBL" id="OCH96117.1"/>
    </source>
</evidence>
<feature type="transmembrane region" description="Helical" evidence="2">
    <location>
        <begin position="220"/>
        <end position="244"/>
    </location>
</feature>
<dbReference type="AlphaFoldDB" id="A0A8E2DUZ3"/>
<keyword evidence="2" id="KW-1133">Transmembrane helix</keyword>
<keyword evidence="2" id="KW-0812">Transmembrane</keyword>
<accession>A0A8E2DUZ3</accession>
<dbReference type="EMBL" id="KV722332">
    <property type="protein sequence ID" value="OCH96117.1"/>
    <property type="molecule type" value="Genomic_DNA"/>
</dbReference>
<keyword evidence="2" id="KW-0472">Membrane</keyword>
<dbReference type="Proteomes" id="UP000250043">
    <property type="component" value="Unassembled WGS sequence"/>
</dbReference>
<organism evidence="3 4">
    <name type="scientific">Obba rivulosa</name>
    <dbReference type="NCBI Taxonomy" id="1052685"/>
    <lineage>
        <taxon>Eukaryota</taxon>
        <taxon>Fungi</taxon>
        <taxon>Dikarya</taxon>
        <taxon>Basidiomycota</taxon>
        <taxon>Agaricomycotina</taxon>
        <taxon>Agaricomycetes</taxon>
        <taxon>Polyporales</taxon>
        <taxon>Gelatoporiaceae</taxon>
        <taxon>Obba</taxon>
    </lineage>
</organism>
<protein>
    <submittedName>
        <fullName evidence="3">Uncharacterized protein</fullName>
    </submittedName>
</protein>
<name>A0A8E2DUZ3_9APHY</name>
<feature type="compositionally biased region" description="Polar residues" evidence="1">
    <location>
        <begin position="481"/>
        <end position="496"/>
    </location>
</feature>
<proteinExistence type="predicted"/>
<feature type="compositionally biased region" description="Polar residues" evidence="1">
    <location>
        <begin position="445"/>
        <end position="455"/>
    </location>
</feature>
<feature type="region of interest" description="Disordered" evidence="1">
    <location>
        <begin position="390"/>
        <end position="505"/>
    </location>
</feature>